<dbReference type="PANTHER" id="PTHR18964:SF169">
    <property type="entry name" value="N-ACETYLMANNOSAMINE KINASE"/>
    <property type="match status" value="1"/>
</dbReference>
<dbReference type="EMBL" id="JAAGOA010000003">
    <property type="protein sequence ID" value="NED99662.1"/>
    <property type="molecule type" value="Genomic_DNA"/>
</dbReference>
<dbReference type="SUPFAM" id="SSF53067">
    <property type="entry name" value="Actin-like ATPase domain"/>
    <property type="match status" value="1"/>
</dbReference>
<dbReference type="InterPro" id="IPR043129">
    <property type="entry name" value="ATPase_NBD"/>
</dbReference>
<evidence type="ECO:0000256" key="1">
    <source>
        <dbReference type="ARBA" id="ARBA00006479"/>
    </source>
</evidence>
<dbReference type="Pfam" id="PF00480">
    <property type="entry name" value="ROK"/>
    <property type="match status" value="1"/>
</dbReference>
<accession>A0A6L9S3M5</accession>
<dbReference type="InterPro" id="IPR049874">
    <property type="entry name" value="ROK_cs"/>
</dbReference>
<dbReference type="Proteomes" id="UP000475214">
    <property type="component" value="Unassembled WGS sequence"/>
</dbReference>
<keyword evidence="3" id="KW-1185">Reference proteome</keyword>
<protein>
    <submittedName>
        <fullName evidence="2">ROK family protein</fullName>
    </submittedName>
</protein>
<name>A0A6L9S3M5_9ACTN</name>
<dbReference type="AlphaFoldDB" id="A0A6L9S3M5"/>
<evidence type="ECO:0000313" key="2">
    <source>
        <dbReference type="EMBL" id="NED99662.1"/>
    </source>
</evidence>
<comment type="similarity">
    <text evidence="1">Belongs to the ROK (NagC/XylR) family.</text>
</comment>
<dbReference type="Gene3D" id="3.30.420.40">
    <property type="match status" value="2"/>
</dbReference>
<dbReference type="InterPro" id="IPR000600">
    <property type="entry name" value="ROK"/>
</dbReference>
<dbReference type="PROSITE" id="PS01125">
    <property type="entry name" value="ROK"/>
    <property type="match status" value="1"/>
</dbReference>
<evidence type="ECO:0000313" key="3">
    <source>
        <dbReference type="Proteomes" id="UP000475214"/>
    </source>
</evidence>
<dbReference type="PANTHER" id="PTHR18964">
    <property type="entry name" value="ROK (REPRESSOR, ORF, KINASE) FAMILY"/>
    <property type="match status" value="1"/>
</dbReference>
<proteinExistence type="inferred from homology"/>
<reference evidence="2 3" key="1">
    <citation type="submission" date="2020-02" db="EMBL/GenBank/DDBJ databases">
        <authorList>
            <person name="Li X.-J."/>
            <person name="Han X.-M."/>
        </authorList>
    </citation>
    <scope>NUCLEOTIDE SEQUENCE [LARGE SCALE GENOMIC DNA]</scope>
    <source>
        <strain evidence="2 3">CCTCC AB 2017055</strain>
    </source>
</reference>
<sequence length="297" mass="29508">MDDAATVVGHVSAATPAQDGGTAMLTTAVDVVRRALASASVQQGRAYRLAAVGAGAAGVVDRRTGTIVAASDSFHKWAGFPLADELRAAFGVPAVVENDVNAFVQGERRFGAVQGYDDVLGVTLGTGVGGALVLGGELYAGPNGAAGEIGHVPGFGDLPCSCGRTGHLETLASGRSIAARYLERTDDGRPASVTAADVAARARAGDARAAAVFEDAGRAIGQAAVMVATLIDVTHVVIGGGLIGAWDLLEPALKTEISAEPPVSDQPVVVTPGTLGARAVAIGAAVACLPRVGTGPA</sequence>
<gene>
    <name evidence="2" type="ORF">G1H10_05725</name>
</gene>
<organism evidence="2 3">
    <name type="scientific">Phytoactinopolyspora halotolerans</name>
    <dbReference type="NCBI Taxonomy" id="1981512"/>
    <lineage>
        <taxon>Bacteria</taxon>
        <taxon>Bacillati</taxon>
        <taxon>Actinomycetota</taxon>
        <taxon>Actinomycetes</taxon>
        <taxon>Jiangellales</taxon>
        <taxon>Jiangellaceae</taxon>
        <taxon>Phytoactinopolyspora</taxon>
    </lineage>
</organism>
<comment type="caution">
    <text evidence="2">The sequence shown here is derived from an EMBL/GenBank/DDBJ whole genome shotgun (WGS) entry which is preliminary data.</text>
</comment>